<gene>
    <name evidence="2" type="ORF">EDB92DRAFT_2103559</name>
</gene>
<evidence type="ECO:0000313" key="2">
    <source>
        <dbReference type="EMBL" id="KAH8991494.1"/>
    </source>
</evidence>
<evidence type="ECO:0000313" key="3">
    <source>
        <dbReference type="Proteomes" id="UP001201163"/>
    </source>
</evidence>
<organism evidence="2 3">
    <name type="scientific">Lactarius akahatsu</name>
    <dbReference type="NCBI Taxonomy" id="416441"/>
    <lineage>
        <taxon>Eukaryota</taxon>
        <taxon>Fungi</taxon>
        <taxon>Dikarya</taxon>
        <taxon>Basidiomycota</taxon>
        <taxon>Agaricomycotina</taxon>
        <taxon>Agaricomycetes</taxon>
        <taxon>Russulales</taxon>
        <taxon>Russulaceae</taxon>
        <taxon>Lactarius</taxon>
    </lineage>
</organism>
<keyword evidence="1" id="KW-0472">Membrane</keyword>
<dbReference type="EMBL" id="JAKELL010000026">
    <property type="protein sequence ID" value="KAH8991494.1"/>
    <property type="molecule type" value="Genomic_DNA"/>
</dbReference>
<name>A0AAD4QDJ8_9AGAM</name>
<proteinExistence type="predicted"/>
<reference evidence="2" key="1">
    <citation type="submission" date="2022-01" db="EMBL/GenBank/DDBJ databases">
        <title>Comparative genomics reveals a dynamic genome evolution in the ectomycorrhizal milk-cap (Lactarius) mushrooms.</title>
        <authorList>
            <consortium name="DOE Joint Genome Institute"/>
            <person name="Lebreton A."/>
            <person name="Tang N."/>
            <person name="Kuo A."/>
            <person name="LaButti K."/>
            <person name="Drula E."/>
            <person name="Barry K."/>
            <person name="Clum A."/>
            <person name="Lipzen A."/>
            <person name="Mousain D."/>
            <person name="Ng V."/>
            <person name="Wang R."/>
            <person name="Wang X."/>
            <person name="Dai Y."/>
            <person name="Henrissat B."/>
            <person name="Grigoriev I.V."/>
            <person name="Guerin-Laguette A."/>
            <person name="Yu F."/>
            <person name="Martin F.M."/>
        </authorList>
    </citation>
    <scope>NUCLEOTIDE SEQUENCE</scope>
    <source>
        <strain evidence="2">QP</strain>
    </source>
</reference>
<accession>A0AAD4QDJ8</accession>
<protein>
    <submittedName>
        <fullName evidence="2">Uncharacterized protein</fullName>
    </submittedName>
</protein>
<feature type="transmembrane region" description="Helical" evidence="1">
    <location>
        <begin position="20"/>
        <end position="39"/>
    </location>
</feature>
<keyword evidence="3" id="KW-1185">Reference proteome</keyword>
<keyword evidence="1" id="KW-1133">Transmembrane helix</keyword>
<keyword evidence="1" id="KW-0812">Transmembrane</keyword>
<comment type="caution">
    <text evidence="2">The sequence shown here is derived from an EMBL/GenBank/DDBJ whole genome shotgun (WGS) entry which is preliminary data.</text>
</comment>
<dbReference type="Proteomes" id="UP001201163">
    <property type="component" value="Unassembled WGS sequence"/>
</dbReference>
<evidence type="ECO:0000256" key="1">
    <source>
        <dbReference type="SAM" id="Phobius"/>
    </source>
</evidence>
<sequence length="346" mass="38770">MPRQTHGTLKKVEKALIGSQIMGCANILYLGLVIVPVQYRPYRWRGQTMPVVGWLRLEQRRHIGALVRNTPDCRGEGDLRSRLMRTTRGSLSDNKLQYHAVNGNKGWHRQIGGERPAEPSLDTCADTSECGVYQDEYLHMETTMVRRGELKPPSACAFSHVHQRYRAIVQPTTKVTITNRGSQDPLSLPDLSLTHARRGVHRMMFVDGTLIKRSKRQTTTMRRAILAGAVTPFHVAEKPVCVKEGRSENFGSPKARQEGNRLNKLCARKDKGKEGGQRVVMGAHCKGAAKKGHGVGGFSKRDLAMGSGVRCYKQCVTASVHALVISTYWYYGEFFCDMGSHRHDRD</sequence>
<dbReference type="AlphaFoldDB" id="A0AAD4QDJ8"/>